<dbReference type="AlphaFoldDB" id="A0AAW2EJ33"/>
<keyword evidence="3" id="KW-1185">Reference proteome</keyword>
<dbReference type="Proteomes" id="UP001430953">
    <property type="component" value="Unassembled WGS sequence"/>
</dbReference>
<evidence type="ECO:0000313" key="3">
    <source>
        <dbReference type="Proteomes" id="UP001430953"/>
    </source>
</evidence>
<dbReference type="EMBL" id="JADYXP020000022">
    <property type="protein sequence ID" value="KAL0102920.1"/>
    <property type="molecule type" value="Genomic_DNA"/>
</dbReference>
<evidence type="ECO:0008006" key="4">
    <source>
        <dbReference type="Google" id="ProtNLM"/>
    </source>
</evidence>
<organism evidence="2 3">
    <name type="scientific">Cardiocondyla obscurior</name>
    <dbReference type="NCBI Taxonomy" id="286306"/>
    <lineage>
        <taxon>Eukaryota</taxon>
        <taxon>Metazoa</taxon>
        <taxon>Ecdysozoa</taxon>
        <taxon>Arthropoda</taxon>
        <taxon>Hexapoda</taxon>
        <taxon>Insecta</taxon>
        <taxon>Pterygota</taxon>
        <taxon>Neoptera</taxon>
        <taxon>Endopterygota</taxon>
        <taxon>Hymenoptera</taxon>
        <taxon>Apocrita</taxon>
        <taxon>Aculeata</taxon>
        <taxon>Formicoidea</taxon>
        <taxon>Formicidae</taxon>
        <taxon>Myrmicinae</taxon>
        <taxon>Cardiocondyla</taxon>
    </lineage>
</organism>
<protein>
    <recommendedName>
        <fullName evidence="4">Secreted protein</fullName>
    </recommendedName>
</protein>
<keyword evidence="1" id="KW-0472">Membrane</keyword>
<evidence type="ECO:0000313" key="2">
    <source>
        <dbReference type="EMBL" id="KAL0102920.1"/>
    </source>
</evidence>
<feature type="transmembrane region" description="Helical" evidence="1">
    <location>
        <begin position="16"/>
        <end position="35"/>
    </location>
</feature>
<keyword evidence="1" id="KW-0812">Transmembrane</keyword>
<gene>
    <name evidence="2" type="ORF">PUN28_018308</name>
</gene>
<sequence>MLPATNEIAGRRRFSLSFFSFFFSFFPSHFFFFFLRNEERPARTVKSQKKISATCLATRCTGGTTTRGLKMKFNTSEESEQETRRGRGACDWRTLSRNEIFHATRNSEASALNTRYLL</sequence>
<evidence type="ECO:0000256" key="1">
    <source>
        <dbReference type="SAM" id="Phobius"/>
    </source>
</evidence>
<comment type="caution">
    <text evidence="2">The sequence shown here is derived from an EMBL/GenBank/DDBJ whole genome shotgun (WGS) entry which is preliminary data.</text>
</comment>
<keyword evidence="1" id="KW-1133">Transmembrane helix</keyword>
<accession>A0AAW2EJ33</accession>
<name>A0AAW2EJ33_9HYME</name>
<reference evidence="2 3" key="1">
    <citation type="submission" date="2023-03" db="EMBL/GenBank/DDBJ databases">
        <title>High recombination rates correlate with genetic variation in Cardiocondyla obscurior ants.</title>
        <authorList>
            <person name="Errbii M."/>
        </authorList>
    </citation>
    <scope>NUCLEOTIDE SEQUENCE [LARGE SCALE GENOMIC DNA]</scope>
    <source>
        <strain evidence="2">Alpha-2009</strain>
        <tissue evidence="2">Whole body</tissue>
    </source>
</reference>
<proteinExistence type="predicted"/>